<evidence type="ECO:0000256" key="15">
    <source>
        <dbReference type="ARBA" id="ARBA00045128"/>
    </source>
</evidence>
<feature type="region of interest" description="Disordered" evidence="16">
    <location>
        <begin position="1"/>
        <end position="30"/>
    </location>
</feature>
<evidence type="ECO:0000256" key="7">
    <source>
        <dbReference type="ARBA" id="ARBA00022676"/>
    </source>
</evidence>
<comment type="pathway">
    <text evidence="2">Protein modification; protein glycosylation.</text>
</comment>
<evidence type="ECO:0000313" key="21">
    <source>
        <dbReference type="Proteomes" id="UP000678499"/>
    </source>
</evidence>
<dbReference type="InterPro" id="IPR001296">
    <property type="entry name" value="Glyco_trans_1"/>
</dbReference>
<feature type="region of interest" description="Disordered" evidence="16">
    <location>
        <begin position="362"/>
        <end position="631"/>
    </location>
</feature>
<comment type="function">
    <text evidence="15">GDP-Man:Man(3)GlcNAc(2)-PP-Dol alpha-1,2-mannosyltransferase that operates in the biosynthetic pathway of dolichol-linked oligosaccharides, the glycan precursors employed in protein asparagine (N)-glycosylation. The assembly of dolichol-linked oligosaccharides begins on the cytosolic side of the endoplasmic reticulum membrane and finishes in its lumen. The sequential addition of sugars to dolichol pyrophosphate produces dolichol-linked oligosaccharides containing fourteen sugars, including two GlcNAcs, nine mannoses and three glucoses. Once assembled, the oligosaccharide is transferred from the lipid to nascent proteins by oligosaccharyltransferases. Catalyzes, on the cytoplasmic face of the endoplasmic reticulum, the addition of the fourth and fifth mannose residues to the dolichol-linked oligosaccharide chain, to produce Man(5)GlcNAc(2)-PP-dolichol core oligosaccharide. Man(5)GlcNAc(2)-PP-dolichol is a substrate for ALG3, the following enzyme in the biosynthetic pathway.</text>
</comment>
<evidence type="ECO:0000259" key="18">
    <source>
        <dbReference type="Pfam" id="PF00534"/>
    </source>
</evidence>
<dbReference type="GO" id="GO:0006487">
    <property type="term" value="P:protein N-linked glycosylation"/>
    <property type="evidence" value="ECO:0007669"/>
    <property type="project" value="TreeGrafter"/>
</dbReference>
<dbReference type="SUPFAM" id="SSF53756">
    <property type="entry name" value="UDP-Glycosyltransferase/glycogen phosphorylase"/>
    <property type="match status" value="1"/>
</dbReference>
<keyword evidence="7" id="KW-0328">Glycosyltransferase</keyword>
<dbReference type="Gene3D" id="3.40.50.2000">
    <property type="entry name" value="Glycogen Phosphorylase B"/>
    <property type="match status" value="1"/>
</dbReference>
<evidence type="ECO:0000259" key="19">
    <source>
        <dbReference type="Pfam" id="PF15924"/>
    </source>
</evidence>
<dbReference type="InterPro" id="IPR001452">
    <property type="entry name" value="SH3_domain"/>
</dbReference>
<comment type="similarity">
    <text evidence="3">Belongs to the glycosyltransferase group 1 family. Glycosyltransferase 4 subfamily.</text>
</comment>
<dbReference type="Proteomes" id="UP000678499">
    <property type="component" value="Unassembled WGS sequence"/>
</dbReference>
<name>A0A7R9GBC9_9CRUS</name>
<dbReference type="PANTHER" id="PTHR45919:SF1">
    <property type="entry name" value="GDP-MAN:MAN(3)GLCNAC(2)-PP-DOL ALPHA-1,2-MANNOSYLTRANSFERASE"/>
    <property type="match status" value="1"/>
</dbReference>
<dbReference type="InterPro" id="IPR031814">
    <property type="entry name" value="ALG11_N"/>
</dbReference>
<accession>A0A7R9GBC9</accession>
<dbReference type="SUPFAM" id="SSF50044">
    <property type="entry name" value="SH3-domain"/>
    <property type="match status" value="1"/>
</dbReference>
<evidence type="ECO:0000256" key="2">
    <source>
        <dbReference type="ARBA" id="ARBA00004922"/>
    </source>
</evidence>
<comment type="subcellular location">
    <subcellularLocation>
        <location evidence="1">Endoplasmic reticulum membrane</location>
        <topology evidence="1">Single-pass membrane protein</topology>
    </subcellularLocation>
</comment>
<dbReference type="CDD" id="cd03806">
    <property type="entry name" value="GT4_ALG11-like"/>
    <property type="match status" value="1"/>
</dbReference>
<dbReference type="Pfam" id="PF00534">
    <property type="entry name" value="Glycos_transf_1"/>
    <property type="match status" value="1"/>
</dbReference>
<keyword evidence="11" id="KW-1133">Transmembrane helix</keyword>
<evidence type="ECO:0000256" key="14">
    <source>
        <dbReference type="ARBA" id="ARBA00045065"/>
    </source>
</evidence>
<dbReference type="GO" id="GO:0004377">
    <property type="term" value="F:GDP-Man:Man(3)GlcNAc(2)-PP-Dol alpha-1,2-mannosyltransferase activity"/>
    <property type="evidence" value="ECO:0007669"/>
    <property type="project" value="UniProtKB-EC"/>
</dbReference>
<dbReference type="OrthoDB" id="2276068at2759"/>
<sequence length="1120" mass="129286">MWKAAVGVKNAPPVPNNGANNDDDWETDPDFINDVSEQEQRWGSKTVQGSGRSIGAIDMEQMRAEVAKDDAAIKRKQSEAGPQASMGYGGKFGVETDRMDKSAVGHDHIEKLTRHASQTDYASGFGGKYGVQRDRQDKSALGWEHKEKVEKHASQTDYASGFGGKFGVEKDRQDKSALGYDHVEKIEKHESQTGYKVGFGGQYGLQMDRVDQSAVGWEYYEKPSKHSSQTDYSVGFGGKFGVQKDRQDKSALSWHHIEKVEKHESQKDYSKGFGGKFGVQSDRQDKCAVGYDHFERTQMHESQIDHSKGFGGKFGVQNDRLDKNAHTFEEEPERVGSSYERVKPETAGVKASSLKAKFENLAKEKEEEEAKRLAAEKQRRLYEEKAEVEEARRKVAKQRELERAERDREEMERARHRAAAEEEALESARKAREVEERQQSEDKLRRDAEERSRSEQEAIRRREAEEEEKENRRREAEERHRREAEEKERRHREAEELQKRRREAEEQERRRREAEEQEKLRHEAKELEQRRREAEELEKRRRESEEAEKLRREAEEQEKRRRGLEEAERERKREELMRQEEERLREELRRQKEEEEREECARMEARRKEREAAEASERARQAEFSPEDEAPSGLTAIALYDYQAGDEDEISFDPDDEITDIEQISELRRKFRGGKKIVIGIFHPYCDAGGGGERVLWCAIQALQKTYAQCSFRIYTGDKAADEEILARASLRFGVNIKPKPAVRFVRLRMRNFVEATPYPVFTLLGQSLGSMVLGMEALLRCVPDIYLDTMGYAFTYPLFRYLGGCKVGCYTHYPTISSDMISKLDGREVAHNNRKWIAKNRILCELKQGYYVLFARIYGWMGRKADVCMVNSSWTKGHVDQLWWNDVGMRSRAALVHPPCNPERFSQLRRINFDAASDHSQDTCVIVSVAQFRPEKNHSLQLNAFREFLRALNEEPVDKLKAEPKLVLIGGCRDNFDAERVSALEAEAVKLGIRDSVEFKLNVPLEEMEAILKKALIGVHTMWNEHFGISIVELMAAGLIVVAHDSGGPKMDIVVPWEDHPTGFLAVDPSSYAECFMNILKMDTNARQSIIQYARASVHRFSDKKFMERFVVSTEPLFL</sequence>
<feature type="compositionally biased region" description="Basic and acidic residues" evidence="16">
    <location>
        <begin position="362"/>
        <end position="413"/>
    </location>
</feature>
<evidence type="ECO:0000256" key="16">
    <source>
        <dbReference type="SAM" id="MobiDB-lite"/>
    </source>
</evidence>
<evidence type="ECO:0000256" key="6">
    <source>
        <dbReference type="ARBA" id="ARBA00022443"/>
    </source>
</evidence>
<keyword evidence="9" id="KW-0812">Transmembrane</keyword>
<evidence type="ECO:0000259" key="17">
    <source>
        <dbReference type="Pfam" id="PF00018"/>
    </source>
</evidence>
<dbReference type="Pfam" id="PF02218">
    <property type="entry name" value="HS1_rep"/>
    <property type="match status" value="7"/>
</dbReference>
<dbReference type="EMBL" id="CAJPEX010000578">
    <property type="protein sequence ID" value="CAG0916366.1"/>
    <property type="molecule type" value="Genomic_DNA"/>
</dbReference>
<feature type="domain" description="SH3" evidence="17">
    <location>
        <begin position="637"/>
        <end position="663"/>
    </location>
</feature>
<protein>
    <recommendedName>
        <fullName evidence="5">GDP-Man:Man(3)GlcNAc(2)-PP-Dol alpha-1,2-mannosyltransferase</fullName>
        <ecNumber evidence="4">2.4.1.131</ecNumber>
    </recommendedName>
    <alternativeName>
        <fullName evidence="13">Asparagine-linked glycosylation protein 11 homolog</fullName>
    </alternativeName>
</protein>
<comment type="catalytic activity">
    <reaction evidence="14">
        <text>an alpha-D-Man-(1-&gt;3)-[alpha-D-Man-(1-&gt;6)]-beta-D-Man-(1-&gt;4)-beta-D-GlcNAc-(1-&gt;4)-alpha-D-GlcNAc-diphospho-di-trans,poly-cis-dolichol + 2 GDP-alpha-D-mannose = an alpha-D-Man-(1-&gt;2)-alpha-D-Man-(1-&gt;2)-alpha-D-Man-(1-&gt;3)-[alpha-D-Man-(1-&gt;6)]-beta-D-Man-(1-&gt;4)-beta-D-GlcNAc-(1-&gt;4)-alpha-D-GlcNAc-diphospho-di-trans,poly-cis-dolichol + 2 GDP + 2 H(+)</text>
        <dbReference type="Rhea" id="RHEA:29523"/>
        <dbReference type="Rhea" id="RHEA-COMP:19515"/>
        <dbReference type="Rhea" id="RHEA-COMP:19516"/>
        <dbReference type="ChEBI" id="CHEBI:15378"/>
        <dbReference type="ChEBI" id="CHEBI:57527"/>
        <dbReference type="ChEBI" id="CHEBI:58189"/>
        <dbReference type="ChEBI" id="CHEBI:132511"/>
        <dbReference type="ChEBI" id="CHEBI:132515"/>
        <dbReference type="EC" id="2.4.1.131"/>
    </reaction>
    <physiologicalReaction direction="left-to-right" evidence="14">
        <dbReference type="Rhea" id="RHEA:29524"/>
    </physiologicalReaction>
</comment>
<dbReference type="InterPro" id="IPR036028">
    <property type="entry name" value="SH3-like_dom_sf"/>
</dbReference>
<dbReference type="EC" id="2.4.1.131" evidence="4"/>
<dbReference type="PANTHER" id="PTHR45919">
    <property type="entry name" value="GDP-MAN:MAN(3)GLCNAC(2)-PP-DOL ALPHA-1,2-MANNOSYLTRANSFERASE"/>
    <property type="match status" value="1"/>
</dbReference>
<feature type="compositionally biased region" description="Basic and acidic residues" evidence="16">
    <location>
        <begin position="426"/>
        <end position="621"/>
    </location>
</feature>
<dbReference type="GO" id="GO:0005789">
    <property type="term" value="C:endoplasmic reticulum membrane"/>
    <property type="evidence" value="ECO:0007669"/>
    <property type="project" value="UniProtKB-SubCell"/>
</dbReference>
<gene>
    <name evidence="20" type="ORF">NMOB1V02_LOCUS3986</name>
</gene>
<evidence type="ECO:0000256" key="11">
    <source>
        <dbReference type="ARBA" id="ARBA00022989"/>
    </source>
</evidence>
<dbReference type="PROSITE" id="PS51090">
    <property type="entry name" value="CORTACTIN"/>
    <property type="match status" value="7"/>
</dbReference>
<dbReference type="InterPro" id="IPR038013">
    <property type="entry name" value="ALG11"/>
</dbReference>
<reference evidence="20" key="1">
    <citation type="submission" date="2020-11" db="EMBL/GenBank/DDBJ databases">
        <authorList>
            <person name="Tran Van P."/>
        </authorList>
    </citation>
    <scope>NUCLEOTIDE SEQUENCE</scope>
</reference>
<dbReference type="Pfam" id="PF15924">
    <property type="entry name" value="ALG11_N"/>
    <property type="match status" value="1"/>
</dbReference>
<keyword evidence="8" id="KW-0808">Transferase</keyword>
<feature type="compositionally biased region" description="Acidic residues" evidence="16">
    <location>
        <begin position="21"/>
        <end position="30"/>
    </location>
</feature>
<evidence type="ECO:0000256" key="3">
    <source>
        <dbReference type="ARBA" id="ARBA00009481"/>
    </source>
</evidence>
<dbReference type="AlphaFoldDB" id="A0A7R9GBC9"/>
<proteinExistence type="inferred from homology"/>
<dbReference type="Gene3D" id="2.30.30.40">
    <property type="entry name" value="SH3 Domains"/>
    <property type="match status" value="1"/>
</dbReference>
<evidence type="ECO:0000256" key="9">
    <source>
        <dbReference type="ARBA" id="ARBA00022692"/>
    </source>
</evidence>
<keyword evidence="6" id="KW-0728">SH3 domain</keyword>
<evidence type="ECO:0000256" key="8">
    <source>
        <dbReference type="ARBA" id="ARBA00022679"/>
    </source>
</evidence>
<evidence type="ECO:0000313" key="20">
    <source>
        <dbReference type="EMBL" id="CAD7276214.1"/>
    </source>
</evidence>
<dbReference type="InterPro" id="IPR003134">
    <property type="entry name" value="Hs1_Cortactin"/>
</dbReference>
<keyword evidence="21" id="KW-1185">Reference proteome</keyword>
<evidence type="ECO:0000256" key="12">
    <source>
        <dbReference type="ARBA" id="ARBA00023136"/>
    </source>
</evidence>
<feature type="region of interest" description="Disordered" evidence="16">
    <location>
        <begin position="71"/>
        <end position="93"/>
    </location>
</feature>
<feature type="domain" description="ALG11 mannosyltransferase N-terminal" evidence="19">
    <location>
        <begin position="677"/>
        <end position="884"/>
    </location>
</feature>
<keyword evidence="12" id="KW-0472">Membrane</keyword>
<evidence type="ECO:0000256" key="4">
    <source>
        <dbReference type="ARBA" id="ARBA00012645"/>
    </source>
</evidence>
<evidence type="ECO:0000256" key="10">
    <source>
        <dbReference type="ARBA" id="ARBA00022824"/>
    </source>
</evidence>
<feature type="compositionally biased region" description="Low complexity" evidence="16">
    <location>
        <begin position="1"/>
        <end position="20"/>
    </location>
</feature>
<feature type="domain" description="Glycosyl transferase family 1" evidence="18">
    <location>
        <begin position="916"/>
        <end position="1096"/>
    </location>
</feature>
<evidence type="ECO:0000256" key="13">
    <source>
        <dbReference type="ARBA" id="ARBA00032517"/>
    </source>
</evidence>
<organism evidence="20">
    <name type="scientific">Notodromas monacha</name>
    <dbReference type="NCBI Taxonomy" id="399045"/>
    <lineage>
        <taxon>Eukaryota</taxon>
        <taxon>Metazoa</taxon>
        <taxon>Ecdysozoa</taxon>
        <taxon>Arthropoda</taxon>
        <taxon>Crustacea</taxon>
        <taxon>Oligostraca</taxon>
        <taxon>Ostracoda</taxon>
        <taxon>Podocopa</taxon>
        <taxon>Podocopida</taxon>
        <taxon>Cypridocopina</taxon>
        <taxon>Cypridoidea</taxon>
        <taxon>Cyprididae</taxon>
        <taxon>Notodromas</taxon>
    </lineage>
</organism>
<dbReference type="Pfam" id="PF00018">
    <property type="entry name" value="SH3_1"/>
    <property type="match status" value="1"/>
</dbReference>
<evidence type="ECO:0000256" key="1">
    <source>
        <dbReference type="ARBA" id="ARBA00004389"/>
    </source>
</evidence>
<dbReference type="EMBL" id="OA882615">
    <property type="protein sequence ID" value="CAD7276214.1"/>
    <property type="molecule type" value="Genomic_DNA"/>
</dbReference>
<evidence type="ECO:0000256" key="5">
    <source>
        <dbReference type="ARBA" id="ARBA00022018"/>
    </source>
</evidence>
<keyword evidence="10" id="KW-0256">Endoplasmic reticulum</keyword>